<dbReference type="InterPro" id="IPR013758">
    <property type="entry name" value="Topo_IIA_A/C_ab"/>
</dbReference>
<dbReference type="GO" id="GO:0006265">
    <property type="term" value="P:DNA topological change"/>
    <property type="evidence" value="ECO:0007669"/>
    <property type="project" value="UniProtKB-UniRule"/>
</dbReference>
<evidence type="ECO:0000256" key="2">
    <source>
        <dbReference type="ARBA" id="ARBA00008263"/>
    </source>
</evidence>
<dbReference type="Proteomes" id="UP000229816">
    <property type="component" value="Unassembled WGS sequence"/>
</dbReference>
<dbReference type="GO" id="GO:0009330">
    <property type="term" value="C:DNA topoisomerase type II (double strand cut, ATP-hydrolyzing) complex"/>
    <property type="evidence" value="ECO:0007669"/>
    <property type="project" value="TreeGrafter"/>
</dbReference>
<comment type="function">
    <text evidence="9">A type II topoisomerase that negatively supercoils closed circular double-stranded (ds) DNA in an ATP-dependent manner to modulate DNA topology and maintain chromosomes in an underwound state. Negative supercoiling favors strand separation, and DNA replication, transcription, recombination and repair, all of which involve strand separation. Also able to catalyze the interconversion of other topological isomers of dsDNA rings, including catenanes and knotted rings. Type II topoisomerases break and join 2 DNA strands simultaneously in an ATP-dependent manner.</text>
</comment>
<dbReference type="PROSITE" id="PS52040">
    <property type="entry name" value="TOPO_IIA"/>
    <property type="match status" value="1"/>
</dbReference>
<dbReference type="GO" id="GO:0006261">
    <property type="term" value="P:DNA-templated DNA replication"/>
    <property type="evidence" value="ECO:0007669"/>
    <property type="project" value="UniProtKB-UniRule"/>
</dbReference>
<dbReference type="Pfam" id="PF03989">
    <property type="entry name" value="DNA_gyraseA_C"/>
    <property type="match status" value="6"/>
</dbReference>
<dbReference type="GO" id="GO:0034335">
    <property type="term" value="F:DNA negative supercoiling activity"/>
    <property type="evidence" value="ECO:0007669"/>
    <property type="project" value="UniProtKB-ARBA"/>
</dbReference>
<keyword evidence="9" id="KW-0963">Cytoplasm</keyword>
<dbReference type="FunFam" id="3.30.1360.40:FF:000002">
    <property type="entry name" value="DNA gyrase subunit A"/>
    <property type="match status" value="1"/>
</dbReference>
<dbReference type="InterPro" id="IPR002205">
    <property type="entry name" value="Topo_IIA_dom_A"/>
</dbReference>
<dbReference type="Pfam" id="PF00521">
    <property type="entry name" value="DNA_topoisoIV"/>
    <property type="match status" value="1"/>
</dbReference>
<evidence type="ECO:0000256" key="11">
    <source>
        <dbReference type="SAM" id="Coils"/>
    </source>
</evidence>
<dbReference type="FunFam" id="1.10.268.10:FF:000001">
    <property type="entry name" value="DNA gyrase subunit A"/>
    <property type="match status" value="1"/>
</dbReference>
<dbReference type="SUPFAM" id="SSF56719">
    <property type="entry name" value="Type II DNA topoisomerase"/>
    <property type="match status" value="1"/>
</dbReference>
<dbReference type="EMBL" id="PFSF01000037">
    <property type="protein sequence ID" value="PJC28128.1"/>
    <property type="molecule type" value="Genomic_DNA"/>
</dbReference>
<keyword evidence="6 9" id="KW-0238">DNA-binding</keyword>
<evidence type="ECO:0000259" key="12">
    <source>
        <dbReference type="PROSITE" id="PS52040"/>
    </source>
</evidence>
<dbReference type="InterPro" id="IPR013757">
    <property type="entry name" value="Topo_IIA_A_a_sf"/>
</dbReference>
<keyword evidence="3 9" id="KW-0547">Nucleotide-binding</keyword>
<evidence type="ECO:0000313" key="14">
    <source>
        <dbReference type="Proteomes" id="UP000229816"/>
    </source>
</evidence>
<feature type="short sequence motif" description="GyrA-box" evidence="9">
    <location>
        <begin position="559"/>
        <end position="565"/>
    </location>
</feature>
<proteinExistence type="inferred from homology"/>
<name>A0A2M8ESM8_9BACT</name>
<dbReference type="FunFam" id="2.120.10.90:FF:000005">
    <property type="entry name" value="DNA topoisomerase 4 subunit A"/>
    <property type="match status" value="1"/>
</dbReference>
<accession>A0A2M8ESM8</accession>
<evidence type="ECO:0000313" key="13">
    <source>
        <dbReference type="EMBL" id="PJC28128.1"/>
    </source>
</evidence>
<feature type="domain" description="Topo IIA-type catalytic" evidence="12">
    <location>
        <begin position="33"/>
        <end position="532"/>
    </location>
</feature>
<dbReference type="CDD" id="cd00187">
    <property type="entry name" value="TOP4c"/>
    <property type="match status" value="1"/>
</dbReference>
<evidence type="ECO:0000256" key="5">
    <source>
        <dbReference type="ARBA" id="ARBA00023029"/>
    </source>
</evidence>
<keyword evidence="11" id="KW-0175">Coiled coil</keyword>
<comment type="subcellular location">
    <subcellularLocation>
        <location evidence="9">Cytoplasm</location>
    </subcellularLocation>
</comment>
<evidence type="ECO:0000256" key="1">
    <source>
        <dbReference type="ARBA" id="ARBA00000185"/>
    </source>
</evidence>
<dbReference type="EC" id="5.6.2.2" evidence="9"/>
<reference evidence="14" key="1">
    <citation type="submission" date="2017-09" db="EMBL/GenBank/DDBJ databases">
        <title>Depth-based differentiation of microbial function through sediment-hosted aquifers and enrichment of novel symbionts in the deep terrestrial subsurface.</title>
        <authorList>
            <person name="Probst A.J."/>
            <person name="Ladd B."/>
            <person name="Jarett J.K."/>
            <person name="Geller-Mcgrath D.E."/>
            <person name="Sieber C.M.K."/>
            <person name="Emerson J.B."/>
            <person name="Anantharaman K."/>
            <person name="Thomas B.C."/>
            <person name="Malmstrom R."/>
            <person name="Stieglmeier M."/>
            <person name="Klingl A."/>
            <person name="Woyke T."/>
            <person name="Ryan C.M."/>
            <person name="Banfield J.F."/>
        </authorList>
    </citation>
    <scope>NUCLEOTIDE SEQUENCE [LARGE SCALE GENOMIC DNA]</scope>
</reference>
<dbReference type="InterPro" id="IPR013760">
    <property type="entry name" value="Topo_IIA-like_dom_sf"/>
</dbReference>
<dbReference type="InterPro" id="IPR050220">
    <property type="entry name" value="Type_II_DNA_Topoisomerases"/>
</dbReference>
<dbReference type="InterPro" id="IPR006691">
    <property type="entry name" value="GyrA/parC_rep"/>
</dbReference>
<dbReference type="SMART" id="SM00434">
    <property type="entry name" value="TOP4c"/>
    <property type="match status" value="1"/>
</dbReference>
<evidence type="ECO:0000256" key="10">
    <source>
        <dbReference type="PROSITE-ProRule" id="PRU01384"/>
    </source>
</evidence>
<comment type="similarity">
    <text evidence="2 9">Belongs to the type II topoisomerase GyrA/ParC subunit family.</text>
</comment>
<dbReference type="PANTHER" id="PTHR43493:SF5">
    <property type="entry name" value="DNA GYRASE SUBUNIT A, CHLOROPLASTIC_MITOCHONDRIAL"/>
    <property type="match status" value="1"/>
</dbReference>
<sequence>MAEIGKIQPVEITEEVKKSYLDYAMSVIVARALPDVRDGLKPVHRRILYAMHQVGLTHSTHFAKSARVVGEVLGKYHPHGDISVYDALVRLAQDFSMRYPLIDGQGNFGSIDGDSAAAMRYTETRLAAITQEMLSDIEKNTVEFRDNFDGTLQEPIYLPARLPNLLLMGSEGIAVGMATKIPPHNLGEVVDAVVQTIDKGKILLPNKQRKNHFVIKKIDLGEQSLQLEEISFDSPITVEELMQFIKGPDFPTGATIYNRQDILQAYATGRGKILMRAVANIEQARGDELQIIISEIPYQINKARLVAQIAHLIKERKIDGVSDLRDESDRRGLRIVLDLKKTAKPKAILNNLYKHTPMQTTFPVNMVTLVDGTPLTLNLKQVLIEFIKHRQRVVTRRTLFELESARQRVHILEGLKIALDNLDAVIRTIRRSPDVDTARINLMRKFSLTELQANAILEMQLRRLAALERRKIEEEYEQTAKLIKYLSGLLTQPTKILKVIKDELLKIKEQYKDERRTKVYRQKLEEFSEEDLVPSESCLITITKTGYIKRLPVGIYRSQRRGGKGVRGMATKETDEVAQLLTGNTHDQVLFFTNKGRVFSIRAWEIPEGSRIFRGQAVINLLNIDQGEQVHSVLNLPENLKEEKFKYLLMVTKNGVVKKTNLAKFSNIRSSGLIAIKLNRGDELRWVKPTSGTDHVLLVSYDGKSIRFEEKDVRPTGRDTVGVRGIRLKKEDCVVGMEVFPAQQAKIKDRRRRFFRDVLVIMENGLGKRTGIKAHPVQKRGGIGVKVANVTKKTGKIVESLLVDQNISQVVITNKRGQVIKLPLKNIPRLGRDTQGVILMRFSKLQDSVAAVTCLTK</sequence>
<dbReference type="InterPro" id="IPR035516">
    <property type="entry name" value="Gyrase/topoIV_suA_C"/>
</dbReference>
<gene>
    <name evidence="9" type="primary">gyrA</name>
    <name evidence="13" type="ORF">CO054_01800</name>
</gene>
<dbReference type="Gene3D" id="3.90.199.10">
    <property type="entry name" value="Topoisomerase II, domain 5"/>
    <property type="match status" value="1"/>
</dbReference>
<dbReference type="PANTHER" id="PTHR43493">
    <property type="entry name" value="DNA GYRASE/TOPOISOMERASE SUBUNIT A"/>
    <property type="match status" value="1"/>
</dbReference>
<dbReference type="HAMAP" id="MF_01897">
    <property type="entry name" value="GyrA"/>
    <property type="match status" value="1"/>
</dbReference>
<keyword evidence="7 9" id="KW-0413">Isomerase</keyword>
<evidence type="ECO:0000256" key="7">
    <source>
        <dbReference type="ARBA" id="ARBA00023235"/>
    </source>
</evidence>
<keyword evidence="4 9" id="KW-0067">ATP-binding</keyword>
<dbReference type="AlphaFoldDB" id="A0A2M8ESM8"/>
<organism evidence="13 14">
    <name type="scientific">Candidatus Shapirobacteria bacterium CG_4_9_14_0_2_um_filter_39_11</name>
    <dbReference type="NCBI Taxonomy" id="1974478"/>
    <lineage>
        <taxon>Bacteria</taxon>
        <taxon>Candidatus Shapironibacteriota</taxon>
    </lineage>
</organism>
<dbReference type="SUPFAM" id="SSF101904">
    <property type="entry name" value="GyrA/ParC C-terminal domain-like"/>
    <property type="match status" value="1"/>
</dbReference>
<keyword evidence="5 9" id="KW-0799">Topoisomerase</keyword>
<evidence type="ECO:0000256" key="6">
    <source>
        <dbReference type="ARBA" id="ARBA00023125"/>
    </source>
</evidence>
<evidence type="ECO:0000256" key="4">
    <source>
        <dbReference type="ARBA" id="ARBA00022840"/>
    </source>
</evidence>
<feature type="coiled-coil region" evidence="11">
    <location>
        <begin position="457"/>
        <end position="517"/>
    </location>
</feature>
<comment type="miscellaneous">
    <text evidence="9">Few gyrases are as efficient as E.coli at forming negative supercoils. Not all organisms have 2 type II topoisomerases; in organisms with a single type II topoisomerase this enzyme also has to decatenate newly replicated chromosomes.</text>
</comment>
<comment type="catalytic activity">
    <reaction evidence="1 9 10">
        <text>ATP-dependent breakage, passage and rejoining of double-stranded DNA.</text>
        <dbReference type="EC" id="5.6.2.2"/>
    </reaction>
</comment>
<dbReference type="InterPro" id="IPR005743">
    <property type="entry name" value="GyrA"/>
</dbReference>
<dbReference type="Gene3D" id="3.30.1360.40">
    <property type="match status" value="1"/>
</dbReference>
<dbReference type="GO" id="GO:0005524">
    <property type="term" value="F:ATP binding"/>
    <property type="evidence" value="ECO:0007669"/>
    <property type="project" value="UniProtKB-UniRule"/>
</dbReference>
<comment type="caution">
    <text evidence="13">The sequence shown here is derived from an EMBL/GenBank/DDBJ whole genome shotgun (WGS) entry which is preliminary data.</text>
</comment>
<evidence type="ECO:0000256" key="8">
    <source>
        <dbReference type="ARBA" id="ARBA00063644"/>
    </source>
</evidence>
<dbReference type="GO" id="GO:0005694">
    <property type="term" value="C:chromosome"/>
    <property type="evidence" value="ECO:0007669"/>
    <property type="project" value="InterPro"/>
</dbReference>
<feature type="active site" description="O-(5'-phospho-DNA)-tyrosine intermediate" evidence="9 10">
    <location>
        <position position="121"/>
    </location>
</feature>
<dbReference type="GO" id="GO:0005737">
    <property type="term" value="C:cytoplasm"/>
    <property type="evidence" value="ECO:0007669"/>
    <property type="project" value="UniProtKB-SubCell"/>
</dbReference>
<evidence type="ECO:0000256" key="9">
    <source>
        <dbReference type="HAMAP-Rule" id="MF_01897"/>
    </source>
</evidence>
<dbReference type="Gene3D" id="1.10.268.10">
    <property type="entry name" value="Topoisomerase, domain 3"/>
    <property type="match status" value="1"/>
</dbReference>
<dbReference type="Gene3D" id="2.120.10.90">
    <property type="entry name" value="DNA gyrase/topoisomerase IV, subunit A, C-terminal"/>
    <property type="match status" value="1"/>
</dbReference>
<protein>
    <recommendedName>
        <fullName evidence="9">DNA gyrase subunit A</fullName>
        <ecNumber evidence="9">5.6.2.2</ecNumber>
    </recommendedName>
</protein>
<dbReference type="GO" id="GO:0003677">
    <property type="term" value="F:DNA binding"/>
    <property type="evidence" value="ECO:0007669"/>
    <property type="project" value="UniProtKB-UniRule"/>
</dbReference>
<evidence type="ECO:0000256" key="3">
    <source>
        <dbReference type="ARBA" id="ARBA00022741"/>
    </source>
</evidence>
<comment type="subunit">
    <text evidence="9">Heterotetramer, composed of two GyrA and two GyrB chains. In the heterotetramer, GyrA contains the active site tyrosine that forms a transient covalent intermediate with DNA, while GyrB binds cofactors and catalyzes ATP hydrolysis.</text>
</comment>
<comment type="subunit">
    <text evidence="8">Heterotetramer composed of ParC and ParE.</text>
</comment>